<dbReference type="SUPFAM" id="SSF53098">
    <property type="entry name" value="Ribonuclease H-like"/>
    <property type="match status" value="1"/>
</dbReference>
<gene>
    <name evidence="3" type="primary">LOC113870068</name>
</gene>
<name>A0A8B8M3D5_ABRPR</name>
<feature type="domain" description="Integrase zinc-binding" evidence="1">
    <location>
        <begin position="31"/>
        <end position="85"/>
    </location>
</feature>
<dbReference type="Gene3D" id="1.10.340.70">
    <property type="match status" value="1"/>
</dbReference>
<dbReference type="Pfam" id="PF17921">
    <property type="entry name" value="Integrase_H2C2"/>
    <property type="match status" value="1"/>
</dbReference>
<reference evidence="2" key="1">
    <citation type="journal article" date="2019" name="Toxins">
        <title>Detection of Abrin-Like and Prepropulchellin-Like Toxin Genes and Transcripts Using Whole Genome Sequencing and Full-Length Transcript Sequencing of Abrus precatorius.</title>
        <authorList>
            <person name="Hovde B.T."/>
            <person name="Daligault H.E."/>
            <person name="Hanschen E.R."/>
            <person name="Kunde Y.A."/>
            <person name="Johnson M.B."/>
            <person name="Starkenburg S.R."/>
            <person name="Johnson S.L."/>
        </authorList>
    </citation>
    <scope>NUCLEOTIDE SEQUENCE [LARGE SCALE GENOMIC DNA]</scope>
</reference>
<dbReference type="Proteomes" id="UP000694853">
    <property type="component" value="Unplaced"/>
</dbReference>
<organism evidence="2 3">
    <name type="scientific">Abrus precatorius</name>
    <name type="common">Indian licorice</name>
    <name type="synonym">Glycine abrus</name>
    <dbReference type="NCBI Taxonomy" id="3816"/>
    <lineage>
        <taxon>Eukaryota</taxon>
        <taxon>Viridiplantae</taxon>
        <taxon>Streptophyta</taxon>
        <taxon>Embryophyta</taxon>
        <taxon>Tracheophyta</taxon>
        <taxon>Spermatophyta</taxon>
        <taxon>Magnoliopsida</taxon>
        <taxon>eudicotyledons</taxon>
        <taxon>Gunneridae</taxon>
        <taxon>Pentapetalae</taxon>
        <taxon>rosids</taxon>
        <taxon>fabids</taxon>
        <taxon>Fabales</taxon>
        <taxon>Fabaceae</taxon>
        <taxon>Papilionoideae</taxon>
        <taxon>50 kb inversion clade</taxon>
        <taxon>NPAAA clade</taxon>
        <taxon>indigoferoid/millettioid clade</taxon>
        <taxon>Abreae</taxon>
        <taxon>Abrus</taxon>
    </lineage>
</organism>
<dbReference type="AlphaFoldDB" id="A0A8B8M3D5"/>
<keyword evidence="2" id="KW-1185">Reference proteome</keyword>
<proteinExistence type="predicted"/>
<dbReference type="PANTHER" id="PTHR47266">
    <property type="entry name" value="ENDONUCLEASE-RELATED"/>
    <property type="match status" value="1"/>
</dbReference>
<evidence type="ECO:0000259" key="1">
    <source>
        <dbReference type="Pfam" id="PF17921"/>
    </source>
</evidence>
<evidence type="ECO:0000313" key="3">
    <source>
        <dbReference type="RefSeq" id="XP_027362468.1"/>
    </source>
</evidence>
<protein>
    <submittedName>
        <fullName evidence="3">Uncharacterized protein LOC113870068</fullName>
    </submittedName>
</protein>
<sequence length="150" mass="17384">MQAAKYILLGTELYKRGISTLMLKCLDENQAGYVIRKIHEGIWGTYSGERTMAAKILRARYFWLTLSKDCDIFVKKCIPCQQHGPHIHQHADTIHPITSPWPFTIWGMDLLRPFPLAKGQYNGLQFTDRRFNEFLEGLQIKHKVTSAEHP</sequence>
<dbReference type="RefSeq" id="XP_027362468.1">
    <property type="nucleotide sequence ID" value="XM_027506667.1"/>
</dbReference>
<dbReference type="InterPro" id="IPR041588">
    <property type="entry name" value="Integrase_H2C2"/>
</dbReference>
<dbReference type="InterPro" id="IPR012337">
    <property type="entry name" value="RNaseH-like_sf"/>
</dbReference>
<dbReference type="GeneID" id="113870068"/>
<dbReference type="InterPro" id="IPR052160">
    <property type="entry name" value="Gypsy_RT_Integrase-like"/>
</dbReference>
<dbReference type="OrthoDB" id="1430228at2759"/>
<reference evidence="3" key="2">
    <citation type="submission" date="2025-08" db="UniProtKB">
        <authorList>
            <consortium name="RefSeq"/>
        </authorList>
    </citation>
    <scope>IDENTIFICATION</scope>
    <source>
        <tissue evidence="3">Young leaves</tissue>
    </source>
</reference>
<dbReference type="KEGG" id="aprc:113870068"/>
<accession>A0A8B8M3D5</accession>
<evidence type="ECO:0000313" key="2">
    <source>
        <dbReference type="Proteomes" id="UP000694853"/>
    </source>
</evidence>